<comment type="caution">
    <text evidence="2">The sequence shown here is derived from an EMBL/GenBank/DDBJ whole genome shotgun (WGS) entry which is preliminary data.</text>
</comment>
<name>A0A7X6M317_9NOCA</name>
<sequence length="317" mass="33787">MLTRDTAGSGTSVTASVARIARFTVVRYESHHLVYAVLFVAGVEATAAVVSHPDAAWRPSWATALRTLIVAVLLLYLRMVDEIKDLDYDRVHNPERPLVTGAVGVGELWVAIAAVAVVSVLAAAALSWWSAVLVVGVAGYGVALWGLENASARIRTGLLLNLVVTYPVQLWIIAFVVRSAMDTGQVAGGWRPALIAVIFAGAFLHFEFARKTAADHRPGQCCYSNALGADTSVVAIVGFAAAAVGADLLLVHPWDRELPWAALPWTPLALLAIPAAAAWSFRFAASAPAPREHPVVPAVVFVLLMYAVLIAQALTWR</sequence>
<feature type="transmembrane region" description="Helical" evidence="1">
    <location>
        <begin position="227"/>
        <end position="250"/>
    </location>
</feature>
<dbReference type="RefSeq" id="WP_040718035.1">
    <property type="nucleotide sequence ID" value="NZ_CAWPHS010000040.1"/>
</dbReference>
<dbReference type="AlphaFoldDB" id="A0A7X6M317"/>
<feature type="transmembrane region" description="Helical" evidence="1">
    <location>
        <begin position="128"/>
        <end position="147"/>
    </location>
</feature>
<protein>
    <recommendedName>
        <fullName evidence="4">4-hydroxybenzoate polyprenyltransferase</fullName>
    </recommendedName>
</protein>
<feature type="transmembrane region" description="Helical" evidence="1">
    <location>
        <begin position="32"/>
        <end position="50"/>
    </location>
</feature>
<dbReference type="InterPro" id="IPR044878">
    <property type="entry name" value="UbiA_sf"/>
</dbReference>
<organism evidence="2 3">
    <name type="scientific">Nocardia veterana</name>
    <dbReference type="NCBI Taxonomy" id="132249"/>
    <lineage>
        <taxon>Bacteria</taxon>
        <taxon>Bacillati</taxon>
        <taxon>Actinomycetota</taxon>
        <taxon>Actinomycetes</taxon>
        <taxon>Mycobacteriales</taxon>
        <taxon>Nocardiaceae</taxon>
        <taxon>Nocardia</taxon>
    </lineage>
</organism>
<proteinExistence type="predicted"/>
<feature type="transmembrane region" description="Helical" evidence="1">
    <location>
        <begin position="159"/>
        <end position="177"/>
    </location>
</feature>
<keyword evidence="3" id="KW-1185">Reference proteome</keyword>
<keyword evidence="1" id="KW-1133">Transmembrane helix</keyword>
<dbReference type="EMBL" id="JAAXPE010000045">
    <property type="protein sequence ID" value="NKY89385.1"/>
    <property type="molecule type" value="Genomic_DNA"/>
</dbReference>
<evidence type="ECO:0000313" key="3">
    <source>
        <dbReference type="Proteomes" id="UP000523447"/>
    </source>
</evidence>
<accession>A0A7X6M317</accession>
<dbReference type="Proteomes" id="UP000523447">
    <property type="component" value="Unassembled WGS sequence"/>
</dbReference>
<keyword evidence="1" id="KW-0472">Membrane</keyword>
<feature type="transmembrane region" description="Helical" evidence="1">
    <location>
        <begin position="262"/>
        <end position="283"/>
    </location>
</feature>
<evidence type="ECO:0000313" key="2">
    <source>
        <dbReference type="EMBL" id="NKY89385.1"/>
    </source>
</evidence>
<reference evidence="2 3" key="1">
    <citation type="submission" date="2020-04" db="EMBL/GenBank/DDBJ databases">
        <title>MicrobeNet Type strains.</title>
        <authorList>
            <person name="Nicholson A.C."/>
        </authorList>
    </citation>
    <scope>NUCLEOTIDE SEQUENCE [LARGE SCALE GENOMIC DNA]</scope>
    <source>
        <strain evidence="2 3">DSM 44445</strain>
    </source>
</reference>
<evidence type="ECO:0008006" key="4">
    <source>
        <dbReference type="Google" id="ProtNLM"/>
    </source>
</evidence>
<gene>
    <name evidence="2" type="ORF">HGA07_27775</name>
</gene>
<feature type="transmembrane region" description="Helical" evidence="1">
    <location>
        <begin position="295"/>
        <end position="314"/>
    </location>
</feature>
<dbReference type="Gene3D" id="1.10.357.140">
    <property type="entry name" value="UbiA prenyltransferase"/>
    <property type="match status" value="1"/>
</dbReference>
<feature type="transmembrane region" description="Helical" evidence="1">
    <location>
        <begin position="56"/>
        <end position="77"/>
    </location>
</feature>
<feature type="transmembrane region" description="Helical" evidence="1">
    <location>
        <begin position="189"/>
        <end position="206"/>
    </location>
</feature>
<keyword evidence="1" id="KW-0812">Transmembrane</keyword>
<feature type="transmembrane region" description="Helical" evidence="1">
    <location>
        <begin position="98"/>
        <end position="122"/>
    </location>
</feature>
<evidence type="ECO:0000256" key="1">
    <source>
        <dbReference type="SAM" id="Phobius"/>
    </source>
</evidence>